<dbReference type="PATRIC" id="fig|1127699.3.peg.1295"/>
<evidence type="ECO:0000259" key="1">
    <source>
        <dbReference type="Pfam" id="PF00899"/>
    </source>
</evidence>
<accession>L1NA39</accession>
<feature type="domain" description="THIF-type NAD/FAD binding fold" evidence="1">
    <location>
        <begin position="7"/>
        <end position="251"/>
    </location>
</feature>
<protein>
    <submittedName>
        <fullName evidence="2">ThiF family protein</fullName>
    </submittedName>
</protein>
<keyword evidence="3" id="KW-1185">Reference proteome</keyword>
<dbReference type="PANTHER" id="PTHR43267:SF1">
    <property type="entry name" value="TRNA THREONYLCARBAMOYLADENOSINE DEHYDRATASE"/>
    <property type="match status" value="1"/>
</dbReference>
<dbReference type="HOGENOM" id="CLU_013325_4_1_10"/>
<proteinExistence type="predicted"/>
<dbReference type="EMBL" id="AMEP01000093">
    <property type="protein sequence ID" value="EKY00067.1"/>
    <property type="molecule type" value="Genomic_DNA"/>
</dbReference>
<name>L1NA39_9BACT</name>
<organism evidence="2 3">
    <name type="scientific">Hoylesella saccharolytica F0055</name>
    <dbReference type="NCBI Taxonomy" id="1127699"/>
    <lineage>
        <taxon>Bacteria</taxon>
        <taxon>Pseudomonadati</taxon>
        <taxon>Bacteroidota</taxon>
        <taxon>Bacteroidia</taxon>
        <taxon>Bacteroidales</taxon>
        <taxon>Prevotellaceae</taxon>
        <taxon>Hoylesella</taxon>
    </lineage>
</organism>
<dbReference type="CDD" id="cd00755">
    <property type="entry name" value="YgdL_like"/>
    <property type="match status" value="1"/>
</dbReference>
<dbReference type="InterPro" id="IPR000594">
    <property type="entry name" value="ThiF_NAD_FAD-bd"/>
</dbReference>
<dbReference type="RefSeq" id="WP_009162716.1">
    <property type="nucleotide sequence ID" value="NZ_KB291002.1"/>
</dbReference>
<dbReference type="GO" id="GO:0061503">
    <property type="term" value="F:tRNA threonylcarbamoyladenosine dehydratase"/>
    <property type="evidence" value="ECO:0007669"/>
    <property type="project" value="TreeGrafter"/>
</dbReference>
<dbReference type="AlphaFoldDB" id="L1NA39"/>
<evidence type="ECO:0000313" key="3">
    <source>
        <dbReference type="Proteomes" id="UP000010433"/>
    </source>
</evidence>
<dbReference type="GO" id="GO:0061504">
    <property type="term" value="P:cyclic threonylcarbamoyladenosine biosynthetic process"/>
    <property type="evidence" value="ECO:0007669"/>
    <property type="project" value="TreeGrafter"/>
</dbReference>
<dbReference type="InterPro" id="IPR035985">
    <property type="entry name" value="Ubiquitin-activating_enz"/>
</dbReference>
<dbReference type="Proteomes" id="UP000010433">
    <property type="component" value="Unassembled WGS sequence"/>
</dbReference>
<dbReference type="FunFam" id="3.40.50.720:FF:000141">
    <property type="entry name" value="tRNA threonylcarbamoyladenosine dehydratase"/>
    <property type="match status" value="1"/>
</dbReference>
<dbReference type="OrthoDB" id="9804150at2"/>
<dbReference type="Pfam" id="PF00899">
    <property type="entry name" value="ThiF"/>
    <property type="match status" value="1"/>
</dbReference>
<dbReference type="InterPro" id="IPR045886">
    <property type="entry name" value="ThiF/MoeB/HesA"/>
</dbReference>
<dbReference type="Gene3D" id="3.40.50.720">
    <property type="entry name" value="NAD(P)-binding Rossmann-like Domain"/>
    <property type="match status" value="1"/>
</dbReference>
<evidence type="ECO:0000313" key="2">
    <source>
        <dbReference type="EMBL" id="EKY00067.1"/>
    </source>
</evidence>
<dbReference type="GO" id="GO:0008641">
    <property type="term" value="F:ubiquitin-like modifier activating enzyme activity"/>
    <property type="evidence" value="ECO:0007669"/>
    <property type="project" value="InterPro"/>
</dbReference>
<sequence length="271" mass="29978">MQDQFSRTRLLMGKPAIDTLKEARVAVFGIGGVGGYAVEVLARSGVGTLDIFDNDRVCLTNVNRQIYALLSTVGRHKVDVAEQRIHDINQQCTVNKHQMFYLPDNADEIDLAQFDYVVDCVDTVTAKLELMKRCYRLRVPIISCMGAANKLDATAFRVADISETKMDPLAKIIRKKLRKLGINHLKVVYSEEEPLRPLEDDGMGSAVRCAYPEEDMRKCTGRRDIPASNAFVPAAAGIIVGGEVVKDLINQAQTMRIVSDVNTVTEAVSDC</sequence>
<dbReference type="SUPFAM" id="SSF69572">
    <property type="entry name" value="Activating enzymes of the ubiquitin-like proteins"/>
    <property type="match status" value="1"/>
</dbReference>
<dbReference type="STRING" id="1127699.HMPREF9151_01403"/>
<dbReference type="PANTHER" id="PTHR43267">
    <property type="entry name" value="TRNA THREONYLCARBAMOYLADENOSINE DEHYDRATASE"/>
    <property type="match status" value="1"/>
</dbReference>
<reference evidence="2 3" key="1">
    <citation type="submission" date="2012-05" db="EMBL/GenBank/DDBJ databases">
        <authorList>
            <person name="Weinstock G."/>
            <person name="Sodergren E."/>
            <person name="Lobos E.A."/>
            <person name="Fulton L."/>
            <person name="Fulton R."/>
            <person name="Courtney L."/>
            <person name="Fronick C."/>
            <person name="O'Laughlin M."/>
            <person name="Godfrey J."/>
            <person name="Wilson R.M."/>
            <person name="Miner T."/>
            <person name="Farmer C."/>
            <person name="Delehaunty K."/>
            <person name="Cordes M."/>
            <person name="Minx P."/>
            <person name="Tomlinson C."/>
            <person name="Chen J."/>
            <person name="Wollam A."/>
            <person name="Pepin K.H."/>
            <person name="Bhonagiri V."/>
            <person name="Zhang X."/>
            <person name="Suruliraj S."/>
            <person name="Warren W."/>
            <person name="Mitreva M."/>
            <person name="Mardis E.R."/>
            <person name="Wilson R.K."/>
        </authorList>
    </citation>
    <scope>NUCLEOTIDE SEQUENCE [LARGE SCALE GENOMIC DNA]</scope>
    <source>
        <strain evidence="2 3">F0055</strain>
    </source>
</reference>
<gene>
    <name evidence="2" type="ORF">HMPREF9151_01403</name>
</gene>
<comment type="caution">
    <text evidence="2">The sequence shown here is derived from an EMBL/GenBank/DDBJ whole genome shotgun (WGS) entry which is preliminary data.</text>
</comment>